<protein>
    <recommendedName>
        <fullName evidence="1">Fungal-type protein kinase domain-containing protein</fullName>
    </recommendedName>
</protein>
<name>A0A5C3MF90_9AGAR</name>
<keyword evidence="3" id="KW-1185">Reference proteome</keyword>
<reference evidence="2 3" key="1">
    <citation type="journal article" date="2019" name="Nat. Ecol. Evol.">
        <title>Megaphylogeny resolves global patterns of mushroom evolution.</title>
        <authorList>
            <person name="Varga T."/>
            <person name="Krizsan K."/>
            <person name="Foldi C."/>
            <person name="Dima B."/>
            <person name="Sanchez-Garcia M."/>
            <person name="Sanchez-Ramirez S."/>
            <person name="Szollosi G.J."/>
            <person name="Szarkandi J.G."/>
            <person name="Papp V."/>
            <person name="Albert L."/>
            <person name="Andreopoulos W."/>
            <person name="Angelini C."/>
            <person name="Antonin V."/>
            <person name="Barry K.W."/>
            <person name="Bougher N.L."/>
            <person name="Buchanan P."/>
            <person name="Buyck B."/>
            <person name="Bense V."/>
            <person name="Catcheside P."/>
            <person name="Chovatia M."/>
            <person name="Cooper J."/>
            <person name="Damon W."/>
            <person name="Desjardin D."/>
            <person name="Finy P."/>
            <person name="Geml J."/>
            <person name="Haridas S."/>
            <person name="Hughes K."/>
            <person name="Justo A."/>
            <person name="Karasinski D."/>
            <person name="Kautmanova I."/>
            <person name="Kiss B."/>
            <person name="Kocsube S."/>
            <person name="Kotiranta H."/>
            <person name="LaButti K.M."/>
            <person name="Lechner B.E."/>
            <person name="Liimatainen K."/>
            <person name="Lipzen A."/>
            <person name="Lukacs Z."/>
            <person name="Mihaltcheva S."/>
            <person name="Morgado L.N."/>
            <person name="Niskanen T."/>
            <person name="Noordeloos M.E."/>
            <person name="Ohm R.A."/>
            <person name="Ortiz-Santana B."/>
            <person name="Ovrebo C."/>
            <person name="Racz N."/>
            <person name="Riley R."/>
            <person name="Savchenko A."/>
            <person name="Shiryaev A."/>
            <person name="Soop K."/>
            <person name="Spirin V."/>
            <person name="Szebenyi C."/>
            <person name="Tomsovsky M."/>
            <person name="Tulloss R.E."/>
            <person name="Uehling J."/>
            <person name="Grigoriev I.V."/>
            <person name="Vagvolgyi C."/>
            <person name="Papp T."/>
            <person name="Martin F.M."/>
            <person name="Miettinen O."/>
            <person name="Hibbett D.S."/>
            <person name="Nagy L.G."/>
        </authorList>
    </citation>
    <scope>NUCLEOTIDE SEQUENCE [LARGE SCALE GENOMIC DNA]</scope>
    <source>
        <strain evidence="2 3">CBS 166.37</strain>
    </source>
</reference>
<gene>
    <name evidence="2" type="ORF">BDQ12DRAFT_164603</name>
</gene>
<dbReference type="Proteomes" id="UP000308652">
    <property type="component" value="Unassembled WGS sequence"/>
</dbReference>
<evidence type="ECO:0000313" key="3">
    <source>
        <dbReference type="Proteomes" id="UP000308652"/>
    </source>
</evidence>
<feature type="domain" description="Fungal-type protein kinase" evidence="1">
    <location>
        <begin position="75"/>
        <end position="146"/>
    </location>
</feature>
<dbReference type="Pfam" id="PF17667">
    <property type="entry name" value="Pkinase_fungal"/>
    <property type="match status" value="1"/>
</dbReference>
<accession>A0A5C3MF90</accession>
<dbReference type="InterPro" id="IPR040976">
    <property type="entry name" value="Pkinase_fungal"/>
</dbReference>
<proteinExistence type="predicted"/>
<sequence length="271" mass="30253">MYWSNNIRISIHERLILSTSLTSSDITLPSSEIFDGLYSRIGIANTLARFPVQNVIRDICHSNTQDTFTFKDKEETNSSTITTPCEQQLVLSLVCGMYLRESRGPLDLLRAIVDGMCGHLALLKEKGRLHRDINCYTVLLLPKPQEVSVAFSAAAYHINCDAISDMWKEHSNLPAISNRHMVHLVKTVESRKEGFGVIVGGEDAVDWPPTKGENLRKLLAGTTQSMSMHILEQMKTKVLDCGISQQGILWCKDTEGDIHTSLDDLSRSFGC</sequence>
<dbReference type="AlphaFoldDB" id="A0A5C3MF90"/>
<dbReference type="EMBL" id="ML213591">
    <property type="protein sequence ID" value="TFK43096.1"/>
    <property type="molecule type" value="Genomic_DNA"/>
</dbReference>
<organism evidence="2 3">
    <name type="scientific">Crucibulum laeve</name>
    <dbReference type="NCBI Taxonomy" id="68775"/>
    <lineage>
        <taxon>Eukaryota</taxon>
        <taxon>Fungi</taxon>
        <taxon>Dikarya</taxon>
        <taxon>Basidiomycota</taxon>
        <taxon>Agaricomycotina</taxon>
        <taxon>Agaricomycetes</taxon>
        <taxon>Agaricomycetidae</taxon>
        <taxon>Agaricales</taxon>
        <taxon>Agaricineae</taxon>
        <taxon>Nidulariaceae</taxon>
        <taxon>Crucibulum</taxon>
    </lineage>
</organism>
<evidence type="ECO:0000313" key="2">
    <source>
        <dbReference type="EMBL" id="TFK43096.1"/>
    </source>
</evidence>
<evidence type="ECO:0000259" key="1">
    <source>
        <dbReference type="Pfam" id="PF17667"/>
    </source>
</evidence>